<dbReference type="RefSeq" id="WP_193918362.1">
    <property type="nucleotide sequence ID" value="NZ_JADEWL010000014.1"/>
</dbReference>
<evidence type="ECO:0000313" key="4">
    <source>
        <dbReference type="EMBL" id="MBE9212422.1"/>
    </source>
</evidence>
<dbReference type="PRINTS" id="PR00080">
    <property type="entry name" value="SDRFAMILY"/>
</dbReference>
<dbReference type="PANTHER" id="PTHR44196:SF2">
    <property type="entry name" value="SHORT-CHAIN DEHYDROGENASE-RELATED"/>
    <property type="match status" value="1"/>
</dbReference>
<dbReference type="AlphaFoldDB" id="A0A8J7K0F0"/>
<comment type="caution">
    <text evidence="4">The sequence shown here is derived from an EMBL/GenBank/DDBJ whole genome shotgun (WGS) entry which is preliminary data.</text>
</comment>
<dbReference type="GO" id="GO:0016491">
    <property type="term" value="F:oxidoreductase activity"/>
    <property type="evidence" value="ECO:0007669"/>
    <property type="project" value="UniProtKB-KW"/>
</dbReference>
<keyword evidence="5" id="KW-1185">Reference proteome</keyword>
<dbReference type="PIRSF" id="PIRSF000126">
    <property type="entry name" value="11-beta-HSD1"/>
    <property type="match status" value="1"/>
</dbReference>
<dbReference type="EMBL" id="JADEWL010000014">
    <property type="protein sequence ID" value="MBE9212422.1"/>
    <property type="molecule type" value="Genomic_DNA"/>
</dbReference>
<dbReference type="SUPFAM" id="SSF51735">
    <property type="entry name" value="NAD(P)-binding Rossmann-fold domains"/>
    <property type="match status" value="1"/>
</dbReference>
<evidence type="ECO:0000256" key="3">
    <source>
        <dbReference type="RuleBase" id="RU000363"/>
    </source>
</evidence>
<evidence type="ECO:0000313" key="5">
    <source>
        <dbReference type="Proteomes" id="UP000620559"/>
    </source>
</evidence>
<protein>
    <submittedName>
        <fullName evidence="4">SDR family oxidoreductase</fullName>
    </submittedName>
</protein>
<keyword evidence="2" id="KW-0560">Oxidoreductase</keyword>
<gene>
    <name evidence="4" type="ORF">IQ247_06805</name>
</gene>
<dbReference type="PRINTS" id="PR00081">
    <property type="entry name" value="GDHRDH"/>
</dbReference>
<dbReference type="Proteomes" id="UP000620559">
    <property type="component" value="Unassembled WGS sequence"/>
</dbReference>
<organism evidence="4 5">
    <name type="scientific">Plectonema cf. radiosum LEGE 06105</name>
    <dbReference type="NCBI Taxonomy" id="945769"/>
    <lineage>
        <taxon>Bacteria</taxon>
        <taxon>Bacillati</taxon>
        <taxon>Cyanobacteriota</taxon>
        <taxon>Cyanophyceae</taxon>
        <taxon>Oscillatoriophycideae</taxon>
        <taxon>Oscillatoriales</taxon>
        <taxon>Microcoleaceae</taxon>
        <taxon>Plectonema</taxon>
    </lineage>
</organism>
<accession>A0A8J7K0F0</accession>
<dbReference type="GO" id="GO:0016020">
    <property type="term" value="C:membrane"/>
    <property type="evidence" value="ECO:0007669"/>
    <property type="project" value="TreeGrafter"/>
</dbReference>
<dbReference type="CDD" id="cd05233">
    <property type="entry name" value="SDR_c"/>
    <property type="match status" value="1"/>
</dbReference>
<proteinExistence type="inferred from homology"/>
<dbReference type="PANTHER" id="PTHR44196">
    <property type="entry name" value="DEHYDROGENASE/REDUCTASE SDR FAMILY MEMBER 7B"/>
    <property type="match status" value="1"/>
</dbReference>
<dbReference type="Gene3D" id="3.40.50.720">
    <property type="entry name" value="NAD(P)-binding Rossmann-like Domain"/>
    <property type="match status" value="1"/>
</dbReference>
<sequence length="268" mass="29454">MNSDFEIQHRETALITGAASGIGYELMQIFAQNQYNLVLVDRNQQTLSKIADELPNKFGISVKTIVKDLSVPLAAKEIFTEVNQSSIKIDVLVNNAGFGNYGLFNETDLNAELEMMQVNMVSLTHLTKLFLKQMVKQGKGKILNVASTAAFQPGPLMAVYFATKAYIFSFSQAIANELEGTGVTVTVLCPGPTASAFHHRTGMSDSKLVKSKNMMDAQTVAEIGYRGLMANKTTVIPGLQNRILAESVRFIPRDLLTKIVRTTQEVKE</sequence>
<comment type="similarity">
    <text evidence="1 3">Belongs to the short-chain dehydrogenases/reductases (SDR) family.</text>
</comment>
<dbReference type="Pfam" id="PF00106">
    <property type="entry name" value="adh_short"/>
    <property type="match status" value="1"/>
</dbReference>
<reference evidence="4" key="1">
    <citation type="submission" date="2020-10" db="EMBL/GenBank/DDBJ databases">
        <authorList>
            <person name="Castelo-Branco R."/>
            <person name="Eusebio N."/>
            <person name="Adriana R."/>
            <person name="Vieira A."/>
            <person name="Brugerolle De Fraissinette N."/>
            <person name="Rezende De Castro R."/>
            <person name="Schneider M.P."/>
            <person name="Vasconcelos V."/>
            <person name="Leao P.N."/>
        </authorList>
    </citation>
    <scope>NUCLEOTIDE SEQUENCE</scope>
    <source>
        <strain evidence="4">LEGE 06105</strain>
    </source>
</reference>
<dbReference type="InterPro" id="IPR002347">
    <property type="entry name" value="SDR_fam"/>
</dbReference>
<evidence type="ECO:0000256" key="2">
    <source>
        <dbReference type="ARBA" id="ARBA00023002"/>
    </source>
</evidence>
<name>A0A8J7K0F0_9CYAN</name>
<evidence type="ECO:0000256" key="1">
    <source>
        <dbReference type="ARBA" id="ARBA00006484"/>
    </source>
</evidence>
<dbReference type="InterPro" id="IPR036291">
    <property type="entry name" value="NAD(P)-bd_dom_sf"/>
</dbReference>